<feature type="non-terminal residue" evidence="1">
    <location>
        <position position="1"/>
    </location>
</feature>
<reference evidence="1" key="1">
    <citation type="submission" date="2021-02" db="EMBL/GenBank/DDBJ databases">
        <authorList>
            <person name="Nowell W R."/>
        </authorList>
    </citation>
    <scope>NUCLEOTIDE SEQUENCE</scope>
</reference>
<evidence type="ECO:0000313" key="2">
    <source>
        <dbReference type="EMBL" id="CAF4574358.1"/>
    </source>
</evidence>
<dbReference type="EMBL" id="CAJOBC010121055">
    <property type="protein sequence ID" value="CAF4574358.1"/>
    <property type="molecule type" value="Genomic_DNA"/>
</dbReference>
<accession>A0A816ER46</accession>
<gene>
    <name evidence="1" type="ORF">GPM918_LOCUS45413</name>
    <name evidence="2" type="ORF">SRO942_LOCUS47893</name>
</gene>
<dbReference type="Proteomes" id="UP000681722">
    <property type="component" value="Unassembled WGS sequence"/>
</dbReference>
<sequence length="70" mass="7885">VYSFSNKLPLGSCSVIVDDSDLIQIKSISFNVVTGIDLQISLIEQVPTYKYRIQAKAILNRLIDDNDKVR</sequence>
<proteinExistence type="predicted"/>
<name>A0A816ER46_9BILA</name>
<evidence type="ECO:0000313" key="3">
    <source>
        <dbReference type="Proteomes" id="UP000663829"/>
    </source>
</evidence>
<dbReference type="AlphaFoldDB" id="A0A816ER46"/>
<dbReference type="Proteomes" id="UP000663829">
    <property type="component" value="Unassembled WGS sequence"/>
</dbReference>
<evidence type="ECO:0000313" key="1">
    <source>
        <dbReference type="EMBL" id="CAF1649300.1"/>
    </source>
</evidence>
<protein>
    <submittedName>
        <fullName evidence="1">Uncharacterized protein</fullName>
    </submittedName>
</protein>
<comment type="caution">
    <text evidence="1">The sequence shown here is derived from an EMBL/GenBank/DDBJ whole genome shotgun (WGS) entry which is preliminary data.</text>
</comment>
<keyword evidence="3" id="KW-1185">Reference proteome</keyword>
<organism evidence="1 3">
    <name type="scientific">Didymodactylos carnosus</name>
    <dbReference type="NCBI Taxonomy" id="1234261"/>
    <lineage>
        <taxon>Eukaryota</taxon>
        <taxon>Metazoa</taxon>
        <taxon>Spiralia</taxon>
        <taxon>Gnathifera</taxon>
        <taxon>Rotifera</taxon>
        <taxon>Eurotatoria</taxon>
        <taxon>Bdelloidea</taxon>
        <taxon>Philodinida</taxon>
        <taxon>Philodinidae</taxon>
        <taxon>Didymodactylos</taxon>
    </lineage>
</organism>
<dbReference type="EMBL" id="CAJNOQ010050713">
    <property type="protein sequence ID" value="CAF1649300.1"/>
    <property type="molecule type" value="Genomic_DNA"/>
</dbReference>